<name>A0A811UQ45_CERCA</name>
<organism evidence="1 2">
    <name type="scientific">Ceratitis capitata</name>
    <name type="common">Mediterranean fruit fly</name>
    <name type="synonym">Tephritis capitata</name>
    <dbReference type="NCBI Taxonomy" id="7213"/>
    <lineage>
        <taxon>Eukaryota</taxon>
        <taxon>Metazoa</taxon>
        <taxon>Ecdysozoa</taxon>
        <taxon>Arthropoda</taxon>
        <taxon>Hexapoda</taxon>
        <taxon>Insecta</taxon>
        <taxon>Pterygota</taxon>
        <taxon>Neoptera</taxon>
        <taxon>Endopterygota</taxon>
        <taxon>Diptera</taxon>
        <taxon>Brachycera</taxon>
        <taxon>Muscomorpha</taxon>
        <taxon>Tephritoidea</taxon>
        <taxon>Tephritidae</taxon>
        <taxon>Ceratitis</taxon>
        <taxon>Ceratitis</taxon>
    </lineage>
</organism>
<accession>A0A811UQ45</accession>
<dbReference type="EMBL" id="CAJHJT010000023">
    <property type="protein sequence ID" value="CAD7000851.1"/>
    <property type="molecule type" value="Genomic_DNA"/>
</dbReference>
<evidence type="ECO:0000313" key="2">
    <source>
        <dbReference type="Proteomes" id="UP000606786"/>
    </source>
</evidence>
<evidence type="ECO:0000313" key="1">
    <source>
        <dbReference type="EMBL" id="CAD7000851.1"/>
    </source>
</evidence>
<sequence length="153" mass="16732">MQQQILRLELQLQQAQARNSSNERQRFIEQSPHIVPIAQSPDTRANAPLHDTMTPFLQPTSSSQNITVQSTSNSLLNSDDMVSISGAVSDSRTSHMPGVMQVTNPQAISSNLAVQSNSHVTSVNAMPPLRKLLIFAIVFRPCSGLANILHSVY</sequence>
<gene>
    <name evidence="1" type="ORF">CCAP1982_LOCUS9325</name>
</gene>
<proteinExistence type="predicted"/>
<keyword evidence="2" id="KW-1185">Reference proteome</keyword>
<comment type="caution">
    <text evidence="1">The sequence shown here is derived from an EMBL/GenBank/DDBJ whole genome shotgun (WGS) entry which is preliminary data.</text>
</comment>
<protein>
    <submittedName>
        <fullName evidence="1">(Mediterranean fruit fly) hypothetical protein</fullName>
    </submittedName>
</protein>
<reference evidence="1" key="1">
    <citation type="submission" date="2020-11" db="EMBL/GenBank/DDBJ databases">
        <authorList>
            <person name="Whitehead M."/>
        </authorList>
    </citation>
    <scope>NUCLEOTIDE SEQUENCE</scope>
    <source>
        <strain evidence="1">EGII</strain>
    </source>
</reference>
<dbReference type="AlphaFoldDB" id="A0A811UQ45"/>
<dbReference type="Proteomes" id="UP000606786">
    <property type="component" value="Unassembled WGS sequence"/>
</dbReference>